<dbReference type="InterPro" id="IPR024618">
    <property type="entry name" value="DUF3857"/>
</dbReference>
<dbReference type="Pfam" id="PF12969">
    <property type="entry name" value="DUF3857"/>
    <property type="match status" value="1"/>
</dbReference>
<dbReference type="OrthoDB" id="1153981at2"/>
<dbReference type="STRING" id="996801.BW723_03565"/>
<reference evidence="3" key="1">
    <citation type="submission" date="2016-02" db="EMBL/GenBank/DDBJ databases">
        <title>Paenibacillus sp. LPB0068, isolated from Crassostrea gigas.</title>
        <authorList>
            <person name="Shin S.-K."/>
            <person name="Yi H."/>
        </authorList>
    </citation>
    <scope>NUCLEOTIDE SEQUENCE [LARGE SCALE GENOMIC DNA]</scope>
    <source>
        <strain evidence="3">KCTC 23969</strain>
    </source>
</reference>
<organism evidence="2 3">
    <name type="scientific">Polaribacter reichenbachii</name>
    <dbReference type="NCBI Taxonomy" id="996801"/>
    <lineage>
        <taxon>Bacteria</taxon>
        <taxon>Pseudomonadati</taxon>
        <taxon>Bacteroidota</taxon>
        <taxon>Flavobacteriia</taxon>
        <taxon>Flavobacteriales</taxon>
        <taxon>Flavobacteriaceae</taxon>
    </lineage>
</organism>
<dbReference type="Gene3D" id="2.60.40.3140">
    <property type="match status" value="1"/>
</dbReference>
<gene>
    <name evidence="2" type="ORF">LPB301_12135</name>
</gene>
<keyword evidence="3" id="KW-1185">Reference proteome</keyword>
<dbReference type="KEGG" id="prn:BW723_03565"/>
<accession>A0A1B8TVE6</accession>
<sequence>MKKYIFTLILFVTTLVNFAQTIPFYKSYDWEENPAHNVDKSSNENLIALKEKIVTEFHFEEQALVEYFLEHKILWLNSDDAIEEFNKIYLPFSSDSELQINKARVIDTDGKIINLDESKILTAQDEETGRQYKYFAFEGITKGSFIEYLYVVKKDPAYMGKKLNIQDDYPKNKIEFDLLSPSNLTFAFKSFNGLPEVKQDTLNKDKFHYKLYLKDLKKLDNEYLSAYNAAKGYVVYKIDKNIANNTSDIVSYSKVSQNLYSFYYPEYENKTTGLISKFIEELEIPENTDEETIIRRLESYIKSNVYSSEAYSDELQDLDLVLTKKVANETGTLKLYISLLRTFNIKHELVLTSSRDQIKFDKTFEANNFLTDFLIYFPKHKKYLEPSAQEKRYGFPTPFLMDNYGLFIKEVKIGDYKSAVGKVKYIEPVQASETEDTMVVDIAFNPDDLTENIIHFDRSLGGYYAGNIQPFMHFIIGDDRDELVDNIIESITSELTIEKREIVNGESELFGVKPLQFIVDFTSEAFVEKAGRKYLFKLGDIIGPQMQMYQEKERVLPLEQEFHRSYYRTINIKIPDGYKITNLDDINIDNSYSEDGEELFSFKSFYELNGDVLKITADEHYRENIIKVALYEEYRTVINSAADFNKIVLLLEPK</sequence>
<dbReference type="RefSeq" id="WP_068362185.1">
    <property type="nucleotide sequence ID" value="NZ_CP019337.1"/>
</dbReference>
<dbReference type="AlphaFoldDB" id="A0A1B8TVE6"/>
<dbReference type="Proteomes" id="UP000092612">
    <property type="component" value="Unassembled WGS sequence"/>
</dbReference>
<evidence type="ECO:0000313" key="2">
    <source>
        <dbReference type="EMBL" id="OBY63550.1"/>
    </source>
</evidence>
<evidence type="ECO:0000313" key="3">
    <source>
        <dbReference type="Proteomes" id="UP000092612"/>
    </source>
</evidence>
<protein>
    <recommendedName>
        <fullName evidence="1">DUF3857 domain-containing protein</fullName>
    </recommendedName>
</protein>
<dbReference type="EMBL" id="LSFL01000035">
    <property type="protein sequence ID" value="OBY63550.1"/>
    <property type="molecule type" value="Genomic_DNA"/>
</dbReference>
<proteinExistence type="predicted"/>
<feature type="domain" description="DUF3857" evidence="1">
    <location>
        <begin position="71"/>
        <end position="217"/>
    </location>
</feature>
<evidence type="ECO:0000259" key="1">
    <source>
        <dbReference type="Pfam" id="PF12969"/>
    </source>
</evidence>
<comment type="caution">
    <text evidence="2">The sequence shown here is derived from an EMBL/GenBank/DDBJ whole genome shotgun (WGS) entry which is preliminary data.</text>
</comment>
<dbReference type="Gene3D" id="2.60.120.1130">
    <property type="match status" value="1"/>
</dbReference>
<name>A0A1B8TVE6_9FLAO</name>